<sequence length="236" mass="26052">MASRPERPTNLAVVESCTLLNSIPVADRQQVANNSFMAYAERGEVIWLAGTAAECCVIAGTGFIKMTKLSSSGHEVTMELLGPGQVLGLMAVIEGRQFPLSAVSVTNCWYLKVPSRVILPIYQANSNLKDQVVRTIGPRVRRAHEMMSRFSTGSAEECIAAVLFILADSYGTHKGNKVRLDVPLTRQEISEMAGTTVETTIRVMSRWQKSGIVRTEHQMITILDAERLDRIMRDTP</sequence>
<dbReference type="InterPro" id="IPR036388">
    <property type="entry name" value="WH-like_DNA-bd_sf"/>
</dbReference>
<protein>
    <submittedName>
        <fullName evidence="6">Fumarate/nitrate reduction transcriptional regulator</fullName>
    </submittedName>
</protein>
<dbReference type="PROSITE" id="PS51063">
    <property type="entry name" value="HTH_CRP_2"/>
    <property type="match status" value="1"/>
</dbReference>
<dbReference type="PANTHER" id="PTHR24567">
    <property type="entry name" value="CRP FAMILY TRANSCRIPTIONAL REGULATORY PROTEIN"/>
    <property type="match status" value="1"/>
</dbReference>
<dbReference type="Gene3D" id="1.10.10.10">
    <property type="entry name" value="Winged helix-like DNA-binding domain superfamily/Winged helix DNA-binding domain"/>
    <property type="match status" value="1"/>
</dbReference>
<dbReference type="GO" id="GO:0005829">
    <property type="term" value="C:cytosol"/>
    <property type="evidence" value="ECO:0007669"/>
    <property type="project" value="TreeGrafter"/>
</dbReference>
<dbReference type="SMART" id="SM00419">
    <property type="entry name" value="HTH_CRP"/>
    <property type="match status" value="1"/>
</dbReference>
<accession>A0A809SBC7</accession>
<keyword evidence="2" id="KW-0238">DNA-binding</keyword>
<dbReference type="GO" id="GO:0003677">
    <property type="term" value="F:DNA binding"/>
    <property type="evidence" value="ECO:0007669"/>
    <property type="project" value="UniProtKB-KW"/>
</dbReference>
<evidence type="ECO:0000256" key="3">
    <source>
        <dbReference type="ARBA" id="ARBA00023163"/>
    </source>
</evidence>
<dbReference type="AlphaFoldDB" id="A0A809SBC7"/>
<evidence type="ECO:0000259" key="5">
    <source>
        <dbReference type="PROSITE" id="PS51063"/>
    </source>
</evidence>
<proteinExistence type="predicted"/>
<dbReference type="InterPro" id="IPR050397">
    <property type="entry name" value="Env_Response_Regulators"/>
</dbReference>
<dbReference type="InterPro" id="IPR036390">
    <property type="entry name" value="WH_DNA-bd_sf"/>
</dbReference>
<dbReference type="InterPro" id="IPR018490">
    <property type="entry name" value="cNMP-bd_dom_sf"/>
</dbReference>
<dbReference type="InterPro" id="IPR012318">
    <property type="entry name" value="HTH_CRP"/>
</dbReference>
<dbReference type="InterPro" id="IPR000595">
    <property type="entry name" value="cNMP-bd_dom"/>
</dbReference>
<organism evidence="6 7">
    <name type="scientific">Candidatus Nitrosymbiomonas proteolyticus</name>
    <dbReference type="NCBI Taxonomy" id="2608984"/>
    <lineage>
        <taxon>Bacteria</taxon>
        <taxon>Bacillati</taxon>
        <taxon>Armatimonadota</taxon>
        <taxon>Armatimonadota incertae sedis</taxon>
        <taxon>Candidatus Nitrosymbiomonas</taxon>
    </lineage>
</organism>
<keyword evidence="3" id="KW-0804">Transcription</keyword>
<dbReference type="CDD" id="cd00038">
    <property type="entry name" value="CAP_ED"/>
    <property type="match status" value="1"/>
</dbReference>
<dbReference type="Pfam" id="PF13545">
    <property type="entry name" value="HTH_Crp_2"/>
    <property type="match status" value="1"/>
</dbReference>
<feature type="domain" description="HTH crp-type" evidence="5">
    <location>
        <begin position="153"/>
        <end position="226"/>
    </location>
</feature>
<name>A0A809SBC7_9BACT</name>
<keyword evidence="1" id="KW-0805">Transcription regulation</keyword>
<dbReference type="KEGG" id="npy:NPRO_24760"/>
<evidence type="ECO:0000313" key="7">
    <source>
        <dbReference type="Proteomes" id="UP000662873"/>
    </source>
</evidence>
<evidence type="ECO:0000256" key="2">
    <source>
        <dbReference type="ARBA" id="ARBA00023125"/>
    </source>
</evidence>
<gene>
    <name evidence="6" type="ORF">NPRO_24760</name>
</gene>
<reference evidence="6" key="1">
    <citation type="journal article" name="DNA Res.">
        <title>The physiological potential of anammox bacteria as revealed by their core genome structure.</title>
        <authorList>
            <person name="Okubo T."/>
            <person name="Toyoda A."/>
            <person name="Fukuhara K."/>
            <person name="Uchiyama I."/>
            <person name="Harigaya Y."/>
            <person name="Kuroiwa M."/>
            <person name="Suzuki T."/>
            <person name="Murakami Y."/>
            <person name="Suwa Y."/>
            <person name="Takami H."/>
        </authorList>
    </citation>
    <scope>NUCLEOTIDE SEQUENCE</scope>
    <source>
        <strain evidence="6">317325-2</strain>
    </source>
</reference>
<feature type="domain" description="Cyclic nucleotide-binding" evidence="4">
    <location>
        <begin position="19"/>
        <end position="139"/>
    </location>
</feature>
<dbReference type="SUPFAM" id="SSF46785">
    <property type="entry name" value="Winged helix' DNA-binding domain"/>
    <property type="match status" value="1"/>
</dbReference>
<evidence type="ECO:0000256" key="1">
    <source>
        <dbReference type="ARBA" id="ARBA00023015"/>
    </source>
</evidence>
<dbReference type="SMART" id="SM00100">
    <property type="entry name" value="cNMP"/>
    <property type="match status" value="1"/>
</dbReference>
<evidence type="ECO:0000313" key="6">
    <source>
        <dbReference type="EMBL" id="BBO24881.1"/>
    </source>
</evidence>
<dbReference type="SUPFAM" id="SSF51206">
    <property type="entry name" value="cAMP-binding domain-like"/>
    <property type="match status" value="1"/>
</dbReference>
<dbReference type="Proteomes" id="UP000662873">
    <property type="component" value="Chromosome"/>
</dbReference>
<dbReference type="PANTHER" id="PTHR24567:SF28">
    <property type="entry name" value="LISTERIOLYSIN REGULATORY PROTEIN"/>
    <property type="match status" value="1"/>
</dbReference>
<dbReference type="EMBL" id="AP021858">
    <property type="protein sequence ID" value="BBO24881.1"/>
    <property type="molecule type" value="Genomic_DNA"/>
</dbReference>
<dbReference type="InterPro" id="IPR014710">
    <property type="entry name" value="RmlC-like_jellyroll"/>
</dbReference>
<dbReference type="Gene3D" id="2.60.120.10">
    <property type="entry name" value="Jelly Rolls"/>
    <property type="match status" value="1"/>
</dbReference>
<dbReference type="PRINTS" id="PR00034">
    <property type="entry name" value="HTHCRP"/>
</dbReference>
<dbReference type="Pfam" id="PF00027">
    <property type="entry name" value="cNMP_binding"/>
    <property type="match status" value="1"/>
</dbReference>
<dbReference type="GO" id="GO:0003700">
    <property type="term" value="F:DNA-binding transcription factor activity"/>
    <property type="evidence" value="ECO:0007669"/>
    <property type="project" value="TreeGrafter"/>
</dbReference>
<evidence type="ECO:0000259" key="4">
    <source>
        <dbReference type="PROSITE" id="PS50042"/>
    </source>
</evidence>
<dbReference type="PROSITE" id="PS50042">
    <property type="entry name" value="CNMP_BINDING_3"/>
    <property type="match status" value="1"/>
</dbReference>